<dbReference type="PROSITE" id="PS51294">
    <property type="entry name" value="HTH_MYB"/>
    <property type="match status" value="1"/>
</dbReference>
<dbReference type="InterPro" id="IPR001789">
    <property type="entry name" value="Sig_transdc_resp-reg_receiver"/>
</dbReference>
<evidence type="ECO:0000256" key="5">
    <source>
        <dbReference type="ARBA" id="ARBA00023012"/>
    </source>
</evidence>
<keyword evidence="9 11" id="KW-0804">Transcription</keyword>
<comment type="similarity">
    <text evidence="2">Belongs to the ARR family. Type-B subfamily.</text>
</comment>
<dbReference type="InterPro" id="IPR011006">
    <property type="entry name" value="CheY-like_superfamily"/>
</dbReference>
<evidence type="ECO:0000256" key="2">
    <source>
        <dbReference type="ARBA" id="ARBA00006015"/>
    </source>
</evidence>
<dbReference type="SUPFAM" id="SSF52172">
    <property type="entry name" value="CheY-like"/>
    <property type="match status" value="1"/>
</dbReference>
<evidence type="ECO:0000256" key="7">
    <source>
        <dbReference type="ARBA" id="ARBA00023125"/>
    </source>
</evidence>
<dbReference type="InterPro" id="IPR006447">
    <property type="entry name" value="Myb_dom_plants"/>
</dbReference>
<dbReference type="SMART" id="SM00448">
    <property type="entry name" value="REC"/>
    <property type="match status" value="1"/>
</dbReference>
<evidence type="ECO:0000256" key="1">
    <source>
        <dbReference type="ARBA" id="ARBA00004123"/>
    </source>
</evidence>
<keyword evidence="10 11" id="KW-0539">Nucleus</keyword>
<accession>A0A3N7G770</accession>
<dbReference type="AlphaFoldDB" id="A0A3N7G770"/>
<dbReference type="GO" id="GO:0009736">
    <property type="term" value="P:cytokinin-activated signaling pathway"/>
    <property type="evidence" value="ECO:0007669"/>
    <property type="project" value="UniProtKB-KW"/>
</dbReference>
<keyword evidence="6 11" id="KW-0805">Transcription regulation</keyword>
<dbReference type="EMBL" id="CM009307">
    <property type="protein sequence ID" value="RQP03007.1"/>
    <property type="molecule type" value="Genomic_DNA"/>
</dbReference>
<dbReference type="PANTHER" id="PTHR43874:SF205">
    <property type="entry name" value="TWO-COMPONENT RESPONSE REGULATOR ORR23"/>
    <property type="match status" value="1"/>
</dbReference>
<evidence type="ECO:0000256" key="8">
    <source>
        <dbReference type="ARBA" id="ARBA00023159"/>
    </source>
</evidence>
<dbReference type="Pfam" id="PF00249">
    <property type="entry name" value="Myb_DNA-binding"/>
    <property type="match status" value="1"/>
</dbReference>
<dbReference type="InterPro" id="IPR017930">
    <property type="entry name" value="Myb_dom"/>
</dbReference>
<dbReference type="CDD" id="cd17584">
    <property type="entry name" value="REC_typeB_ARR-like"/>
    <property type="match status" value="1"/>
</dbReference>
<name>A0A3N7G770_POPTR</name>
<dbReference type="SUPFAM" id="SSF46689">
    <property type="entry name" value="Homeodomain-like"/>
    <property type="match status" value="1"/>
</dbReference>
<dbReference type="GO" id="GO:0003700">
    <property type="term" value="F:DNA-binding transcription factor activity"/>
    <property type="evidence" value="ECO:0007669"/>
    <property type="project" value="UniProtKB-UniRule"/>
</dbReference>
<feature type="domain" description="HTH myb-type" evidence="15">
    <location>
        <begin position="204"/>
        <end position="263"/>
    </location>
</feature>
<dbReference type="GO" id="GO:0005634">
    <property type="term" value="C:nucleus"/>
    <property type="evidence" value="ECO:0007669"/>
    <property type="project" value="UniProtKB-SubCell"/>
</dbReference>
<dbReference type="Gene3D" id="1.10.10.60">
    <property type="entry name" value="Homeodomain-like"/>
    <property type="match status" value="1"/>
</dbReference>
<evidence type="ECO:0000256" key="6">
    <source>
        <dbReference type="ARBA" id="ARBA00023015"/>
    </source>
</evidence>
<evidence type="ECO:0000256" key="4">
    <source>
        <dbReference type="ARBA" id="ARBA00022864"/>
    </source>
</evidence>
<dbReference type="InterPro" id="IPR001005">
    <property type="entry name" value="SANT/Myb"/>
</dbReference>
<proteinExistence type="inferred from homology"/>
<dbReference type="GO" id="GO:0000160">
    <property type="term" value="P:phosphorelay signal transduction system"/>
    <property type="evidence" value="ECO:0007669"/>
    <property type="project" value="UniProtKB-KW"/>
</dbReference>
<evidence type="ECO:0000259" key="15">
    <source>
        <dbReference type="PROSITE" id="PS51294"/>
    </source>
</evidence>
<protein>
    <recommendedName>
        <fullName evidence="11">Two-component response regulator</fullName>
    </recommendedName>
</protein>
<keyword evidence="3 12" id="KW-0597">Phosphoprotein</keyword>
<dbReference type="InterPro" id="IPR009057">
    <property type="entry name" value="Homeodomain-like_sf"/>
</dbReference>
<dbReference type="GO" id="GO:0003677">
    <property type="term" value="F:DNA binding"/>
    <property type="evidence" value="ECO:0007669"/>
    <property type="project" value="UniProtKB-KW"/>
</dbReference>
<reference evidence="16 17" key="1">
    <citation type="journal article" date="2006" name="Science">
        <title>The genome of black cottonwood, Populus trichocarpa (Torr. &amp; Gray).</title>
        <authorList>
            <person name="Tuskan G.A."/>
            <person name="Difazio S."/>
            <person name="Jansson S."/>
            <person name="Bohlmann J."/>
            <person name="Grigoriev I."/>
            <person name="Hellsten U."/>
            <person name="Putnam N."/>
            <person name="Ralph S."/>
            <person name="Rombauts S."/>
            <person name="Salamov A."/>
            <person name="Schein J."/>
            <person name="Sterck L."/>
            <person name="Aerts A."/>
            <person name="Bhalerao R.R."/>
            <person name="Bhalerao R.P."/>
            <person name="Blaudez D."/>
            <person name="Boerjan W."/>
            <person name="Brun A."/>
            <person name="Brunner A."/>
            <person name="Busov V."/>
            <person name="Campbell M."/>
            <person name="Carlson J."/>
            <person name="Chalot M."/>
            <person name="Chapman J."/>
            <person name="Chen G.L."/>
            <person name="Cooper D."/>
            <person name="Coutinho P.M."/>
            <person name="Couturier J."/>
            <person name="Covert S."/>
            <person name="Cronk Q."/>
            <person name="Cunningham R."/>
            <person name="Davis J."/>
            <person name="Degroeve S."/>
            <person name="Dejardin A."/>
            <person name="Depamphilis C."/>
            <person name="Detter J."/>
            <person name="Dirks B."/>
            <person name="Dubchak I."/>
            <person name="Duplessis S."/>
            <person name="Ehlting J."/>
            <person name="Ellis B."/>
            <person name="Gendler K."/>
            <person name="Goodstein D."/>
            <person name="Gribskov M."/>
            <person name="Grimwood J."/>
            <person name="Groover A."/>
            <person name="Gunter L."/>
            <person name="Hamberger B."/>
            <person name="Heinze B."/>
            <person name="Helariutta Y."/>
            <person name="Henrissat B."/>
            <person name="Holligan D."/>
            <person name="Holt R."/>
            <person name="Huang W."/>
            <person name="Islam-Faridi N."/>
            <person name="Jones S."/>
            <person name="Jones-Rhoades M."/>
            <person name="Jorgensen R."/>
            <person name="Joshi C."/>
            <person name="Kangasjarvi J."/>
            <person name="Karlsson J."/>
            <person name="Kelleher C."/>
            <person name="Kirkpatrick R."/>
            <person name="Kirst M."/>
            <person name="Kohler A."/>
            <person name="Kalluri U."/>
            <person name="Larimer F."/>
            <person name="Leebens-Mack J."/>
            <person name="Leple J.C."/>
            <person name="Locascio P."/>
            <person name="Lou Y."/>
            <person name="Lucas S."/>
            <person name="Martin F."/>
            <person name="Montanini B."/>
            <person name="Napoli C."/>
            <person name="Nelson D.R."/>
            <person name="Nelson C."/>
            <person name="Nieminen K."/>
            <person name="Nilsson O."/>
            <person name="Pereda V."/>
            <person name="Peter G."/>
            <person name="Philippe R."/>
            <person name="Pilate G."/>
            <person name="Poliakov A."/>
            <person name="Razumovskaya J."/>
            <person name="Richardson P."/>
            <person name="Rinaldi C."/>
            <person name="Ritland K."/>
            <person name="Rouze P."/>
            <person name="Ryaboy D."/>
            <person name="Schmutz J."/>
            <person name="Schrader J."/>
            <person name="Segerman B."/>
            <person name="Shin H."/>
            <person name="Siddiqui A."/>
            <person name="Sterky F."/>
            <person name="Terry A."/>
            <person name="Tsai C.J."/>
            <person name="Uberbacher E."/>
            <person name="Unneberg P."/>
            <person name="Vahala J."/>
            <person name="Wall K."/>
            <person name="Wessler S."/>
            <person name="Yang G."/>
            <person name="Yin T."/>
            <person name="Douglas C."/>
            <person name="Marra M."/>
            <person name="Sandberg G."/>
            <person name="Van de Peer Y."/>
            <person name="Rokhsar D."/>
        </authorList>
    </citation>
    <scope>NUCLEOTIDE SEQUENCE [LARGE SCALE GENOMIC DNA]</scope>
    <source>
        <strain evidence="17">cv. Nisqually</strain>
    </source>
</reference>
<dbReference type="Pfam" id="PF00072">
    <property type="entry name" value="Response_reg"/>
    <property type="match status" value="1"/>
</dbReference>
<organism evidence="16 17">
    <name type="scientific">Populus trichocarpa</name>
    <name type="common">Western balsam poplar</name>
    <name type="synonym">Populus balsamifera subsp. trichocarpa</name>
    <dbReference type="NCBI Taxonomy" id="3694"/>
    <lineage>
        <taxon>Eukaryota</taxon>
        <taxon>Viridiplantae</taxon>
        <taxon>Streptophyta</taxon>
        <taxon>Embryophyta</taxon>
        <taxon>Tracheophyta</taxon>
        <taxon>Spermatophyta</taxon>
        <taxon>Magnoliopsida</taxon>
        <taxon>eudicotyledons</taxon>
        <taxon>Gunneridae</taxon>
        <taxon>Pentapetalae</taxon>
        <taxon>rosids</taxon>
        <taxon>fabids</taxon>
        <taxon>Malpighiales</taxon>
        <taxon>Salicaceae</taxon>
        <taxon>Saliceae</taxon>
        <taxon>Populus</taxon>
    </lineage>
</organism>
<feature type="modified residue" description="4-aspartylphosphate" evidence="12">
    <location>
        <position position="73"/>
    </location>
</feature>
<evidence type="ECO:0000256" key="10">
    <source>
        <dbReference type="ARBA" id="ARBA00023242"/>
    </source>
</evidence>
<dbReference type="InterPro" id="IPR017053">
    <property type="entry name" value="Response_reg_B-typ_pln"/>
</dbReference>
<comment type="subcellular location">
    <subcellularLocation>
        <location evidence="1 11">Nucleus</location>
    </subcellularLocation>
</comment>
<feature type="region of interest" description="Disordered" evidence="13">
    <location>
        <begin position="144"/>
        <end position="206"/>
    </location>
</feature>
<comment type="function">
    <text evidence="11">Transcriptional activator that binds specific DNA sequence.</text>
</comment>
<dbReference type="PROSITE" id="PS50110">
    <property type="entry name" value="RESPONSE_REGULATORY"/>
    <property type="match status" value="1"/>
</dbReference>
<keyword evidence="5 11" id="KW-0902">Two-component regulatory system</keyword>
<keyword evidence="4" id="KW-0932">Cytokinin signaling pathway</keyword>
<feature type="domain" description="Response regulatory" evidence="14">
    <location>
        <begin position="22"/>
        <end position="137"/>
    </location>
</feature>
<feature type="compositionally biased region" description="Polar residues" evidence="13">
    <location>
        <begin position="165"/>
        <end position="177"/>
    </location>
</feature>
<evidence type="ECO:0000256" key="13">
    <source>
        <dbReference type="SAM" id="MobiDB-lite"/>
    </source>
</evidence>
<evidence type="ECO:0000256" key="9">
    <source>
        <dbReference type="ARBA" id="ARBA00023163"/>
    </source>
</evidence>
<gene>
    <name evidence="16" type="ORF">POPTR_018G111300</name>
</gene>
<evidence type="ECO:0000313" key="17">
    <source>
        <dbReference type="Proteomes" id="UP000006729"/>
    </source>
</evidence>
<dbReference type="PANTHER" id="PTHR43874">
    <property type="entry name" value="TWO-COMPONENT RESPONSE REGULATOR"/>
    <property type="match status" value="1"/>
</dbReference>
<evidence type="ECO:0000313" key="16">
    <source>
        <dbReference type="EMBL" id="RQP03007.1"/>
    </source>
</evidence>
<sequence>MTVEDQRGCNSVNEKMFPVGMRVLAVDDDPICLKVLENLLRKCQYEVTTTNQAVTALEMLRENRNKYDLVISDVNMPDMDGFKLLELVGLEMDLPVIMLSSHGDKEFVFKGITHGAVDYLLKPVRLEELKNIWQHVIRRKKWYPQDQNGSPDQDKGGDGAGEGEQVTSTGSADQNGKVNRKRKDQDEEEEGEGEDGNDNEESGNQKKPRVVWSVELHQKFVSAVNQLGLDKAVPKKILDLMNVDGLTRENVASHLQKFRLYLKRLSCGANQQPNMVAAFGAKDSSYLRMGSLDGFGDFRSVHGPGQLSTTSLSSYPPGSLLGRLNSPGGLTLQGIASPGLLQPGCFPDVKVTIGSLGNTISSAANNPQMLHVNPQQNQTRRSLATQSSLSMPSLNQESFDVGVRGSSNFLDHSRCDDNWQGVVQMSTFPSNSLPLGEPFRHDPLPTSTRRDNISSTTSHIVNNPLDFSSSGSLTAPLEDSRLDMQGQADLVGNIFHNTNYTSKNRWGENSQNFNPCLNGSFGAMNSLVSGNGSMNPLSQSMDQRKRFDASVLGQSNSGTLSMFQHLEAGNSALDPTGMRIPKMRSNEDFLLEQTKSPNGFVQNNYDSLDDIVNAMIKRDQNDGVLMDGEFGFESYSPGSCI</sequence>
<keyword evidence="17" id="KW-1185">Reference proteome</keyword>
<evidence type="ECO:0000256" key="11">
    <source>
        <dbReference type="PIRNR" id="PIRNR036392"/>
    </source>
</evidence>
<dbReference type="Gene3D" id="3.40.50.2300">
    <property type="match status" value="1"/>
</dbReference>
<dbReference type="PIRSF" id="PIRSF036392">
    <property type="entry name" value="RR_ARR_type-B"/>
    <property type="match status" value="1"/>
</dbReference>
<dbReference type="Proteomes" id="UP000006729">
    <property type="component" value="Chromosome 18"/>
</dbReference>
<keyword evidence="7 11" id="KW-0238">DNA-binding</keyword>
<feature type="compositionally biased region" description="Acidic residues" evidence="13">
    <location>
        <begin position="186"/>
        <end position="201"/>
    </location>
</feature>
<evidence type="ECO:0000256" key="12">
    <source>
        <dbReference type="PROSITE-ProRule" id="PRU00169"/>
    </source>
</evidence>
<dbReference type="FunFam" id="1.10.10.60:FF:000007">
    <property type="entry name" value="Two-component response regulator"/>
    <property type="match status" value="1"/>
</dbReference>
<evidence type="ECO:0000259" key="14">
    <source>
        <dbReference type="PROSITE" id="PS50110"/>
    </source>
</evidence>
<dbReference type="NCBIfam" id="TIGR01557">
    <property type="entry name" value="myb_SHAQKYF"/>
    <property type="match status" value="1"/>
</dbReference>
<dbReference type="InterPro" id="IPR045279">
    <property type="entry name" value="ARR-like"/>
</dbReference>
<evidence type="ECO:0000256" key="3">
    <source>
        <dbReference type="ARBA" id="ARBA00022553"/>
    </source>
</evidence>
<keyword evidence="8 11" id="KW-0010">Activator</keyword>